<evidence type="ECO:0000313" key="2">
    <source>
        <dbReference type="Proteomes" id="UP000736384"/>
    </source>
</evidence>
<protein>
    <submittedName>
        <fullName evidence="1">Uncharacterized protein</fullName>
    </submittedName>
</protein>
<dbReference type="AlphaFoldDB" id="A0AA43Z7B6"/>
<organism evidence="1 2">
    <name type="scientific">Azotobacter chroococcum</name>
    <dbReference type="NCBI Taxonomy" id="353"/>
    <lineage>
        <taxon>Bacteria</taxon>
        <taxon>Pseudomonadati</taxon>
        <taxon>Pseudomonadota</taxon>
        <taxon>Gammaproteobacteria</taxon>
        <taxon>Pseudomonadales</taxon>
        <taxon>Pseudomonadaceae</taxon>
        <taxon>Azotobacter</taxon>
    </lineage>
</organism>
<evidence type="ECO:0000313" key="1">
    <source>
        <dbReference type="EMBL" id="NHN77408.1"/>
    </source>
</evidence>
<gene>
    <name evidence="1" type="ORF">HA520_08895</name>
</gene>
<sequence>MILIIGSRPNPLISKNIARLKRAQRRDSKRQAATVPALCNLRIQEKNLPDYKDAHALMATQGLVFYGFLKGNFSASALEATAGRHGKQISKAGAMGSRFCS</sequence>
<reference evidence="1" key="1">
    <citation type="submission" date="2020-03" db="EMBL/GenBank/DDBJ databases">
        <title>Genome assembly of Azotobacter chroococcum W5.</title>
        <authorList>
            <person name="Kannepalli A."/>
        </authorList>
    </citation>
    <scope>NUCLEOTIDE SEQUENCE</scope>
    <source>
        <strain evidence="1">W5</strain>
    </source>
</reference>
<dbReference type="Proteomes" id="UP000736384">
    <property type="component" value="Unassembled WGS sequence"/>
</dbReference>
<proteinExistence type="predicted"/>
<accession>A0AA43Z7B6</accession>
<name>A0AA43Z7B6_9GAMM</name>
<comment type="caution">
    <text evidence="1">The sequence shown here is derived from an EMBL/GenBank/DDBJ whole genome shotgun (WGS) entry which is preliminary data.</text>
</comment>
<dbReference type="RefSeq" id="WP_165892394.1">
    <property type="nucleotide sequence ID" value="NZ_JAAPAP010000005.1"/>
</dbReference>
<dbReference type="EMBL" id="JAAPAP010000005">
    <property type="protein sequence ID" value="NHN77408.1"/>
    <property type="molecule type" value="Genomic_DNA"/>
</dbReference>